<evidence type="ECO:0000256" key="3">
    <source>
        <dbReference type="ARBA" id="ARBA00022960"/>
    </source>
</evidence>
<keyword evidence="4 7" id="KW-0573">Peptidoglycan synthesis</keyword>
<comment type="caution">
    <text evidence="8">The sequence shown here is derived from an EMBL/GenBank/DDBJ whole genome shotgun (WGS) entry which is preliminary data.</text>
</comment>
<sequence length="258" mass="28421">MEISSQLPIGFFDSGLGGLSVLREAVRLMPQEDYIYFGDSRNAPYGTKTLEQIRRLSLTHAEMLYRSGIKALVVACNTATSAAISILREVYTDIPVIGIEPALKPAVSIGEHPRVIVMATPLTVKGQKLHELLGRYAKSADVTALGCPGLMEFVEDGNLDGPEVKAYLRTLLLPHMKKPVDAIVLGCTHYPFLKRTIQEVAGTGIRILDGGEGTARQLERRLKEENLLKAPGRKGQIEYRESLPEKLPLCSRLMAEPW</sequence>
<keyword evidence="9" id="KW-1185">Reference proteome</keyword>
<feature type="binding site" evidence="7">
    <location>
        <begin position="45"/>
        <end position="46"/>
    </location>
    <ligand>
        <name>substrate</name>
    </ligand>
</feature>
<feature type="binding site" evidence="7">
    <location>
        <begin position="77"/>
        <end position="78"/>
    </location>
    <ligand>
        <name>substrate</name>
    </ligand>
</feature>
<dbReference type="UniPathway" id="UPA00219"/>
<name>A0A6L5X8Q5_9FIRM</name>
<dbReference type="GO" id="GO:0008881">
    <property type="term" value="F:glutamate racemase activity"/>
    <property type="evidence" value="ECO:0007669"/>
    <property type="project" value="UniProtKB-UniRule"/>
</dbReference>
<keyword evidence="5 7" id="KW-0413">Isomerase</keyword>
<organism evidence="8 9">
    <name type="scientific">Porcincola intestinalis</name>
    <dbReference type="NCBI Taxonomy" id="2606632"/>
    <lineage>
        <taxon>Bacteria</taxon>
        <taxon>Bacillati</taxon>
        <taxon>Bacillota</taxon>
        <taxon>Clostridia</taxon>
        <taxon>Lachnospirales</taxon>
        <taxon>Lachnospiraceae</taxon>
        <taxon>Porcincola</taxon>
    </lineage>
</organism>
<accession>A0A6L5X8Q5</accession>
<gene>
    <name evidence="7 8" type="primary">murI</name>
    <name evidence="8" type="ORF">FYJ35_13290</name>
</gene>
<dbReference type="GO" id="GO:0071555">
    <property type="term" value="P:cell wall organization"/>
    <property type="evidence" value="ECO:0007669"/>
    <property type="project" value="UniProtKB-KW"/>
</dbReference>
<dbReference type="HAMAP" id="MF_00258">
    <property type="entry name" value="Glu_racemase"/>
    <property type="match status" value="1"/>
</dbReference>
<evidence type="ECO:0000256" key="4">
    <source>
        <dbReference type="ARBA" id="ARBA00022984"/>
    </source>
</evidence>
<protein>
    <recommendedName>
        <fullName evidence="2 7">Glutamate racemase</fullName>
        <ecNumber evidence="2 7">5.1.1.3</ecNumber>
    </recommendedName>
</protein>
<dbReference type="NCBIfam" id="TIGR00067">
    <property type="entry name" value="glut_race"/>
    <property type="match status" value="1"/>
</dbReference>
<evidence type="ECO:0000256" key="1">
    <source>
        <dbReference type="ARBA" id="ARBA00001602"/>
    </source>
</evidence>
<dbReference type="FunFam" id="3.40.50.1860:FF:000001">
    <property type="entry name" value="Glutamate racemase"/>
    <property type="match status" value="1"/>
</dbReference>
<comment type="pathway">
    <text evidence="7">Cell wall biogenesis; peptidoglycan biosynthesis.</text>
</comment>
<dbReference type="InterPro" id="IPR004391">
    <property type="entry name" value="Glu_race"/>
</dbReference>
<evidence type="ECO:0000256" key="6">
    <source>
        <dbReference type="ARBA" id="ARBA00023316"/>
    </source>
</evidence>
<feature type="binding site" evidence="7">
    <location>
        <begin position="188"/>
        <end position="189"/>
    </location>
    <ligand>
        <name>substrate</name>
    </ligand>
</feature>
<dbReference type="InterPro" id="IPR033134">
    <property type="entry name" value="Asp/Glu_racemase_AS_2"/>
</dbReference>
<evidence type="ECO:0000313" key="8">
    <source>
        <dbReference type="EMBL" id="MSS15987.1"/>
    </source>
</evidence>
<dbReference type="Gene3D" id="3.40.50.1860">
    <property type="match status" value="2"/>
</dbReference>
<dbReference type="GO" id="GO:0009252">
    <property type="term" value="P:peptidoglycan biosynthetic process"/>
    <property type="evidence" value="ECO:0007669"/>
    <property type="project" value="UniProtKB-UniRule"/>
</dbReference>
<dbReference type="AlphaFoldDB" id="A0A6L5X8Q5"/>
<proteinExistence type="inferred from homology"/>
<feature type="active site" description="Proton donor/acceptor" evidence="7">
    <location>
        <position position="187"/>
    </location>
</feature>
<dbReference type="InterPro" id="IPR001920">
    <property type="entry name" value="Asp/Glu_race"/>
</dbReference>
<evidence type="ECO:0000256" key="2">
    <source>
        <dbReference type="ARBA" id="ARBA00013090"/>
    </source>
</evidence>
<evidence type="ECO:0000313" key="9">
    <source>
        <dbReference type="Proteomes" id="UP000481852"/>
    </source>
</evidence>
<dbReference type="InterPro" id="IPR018187">
    <property type="entry name" value="Asp/Glu_racemase_AS_1"/>
</dbReference>
<dbReference type="PANTHER" id="PTHR21198:SF3">
    <property type="entry name" value="GLUTAMATE RACEMASE"/>
    <property type="match status" value="1"/>
</dbReference>
<comment type="function">
    <text evidence="7">Provides the (R)-glutamate required for cell wall biosynthesis.</text>
</comment>
<dbReference type="Proteomes" id="UP000481852">
    <property type="component" value="Unassembled WGS sequence"/>
</dbReference>
<dbReference type="GO" id="GO:0008360">
    <property type="term" value="P:regulation of cell shape"/>
    <property type="evidence" value="ECO:0007669"/>
    <property type="project" value="UniProtKB-KW"/>
</dbReference>
<dbReference type="PROSITE" id="PS00923">
    <property type="entry name" value="ASP_GLU_RACEMASE_1"/>
    <property type="match status" value="1"/>
</dbReference>
<evidence type="ECO:0000256" key="7">
    <source>
        <dbReference type="HAMAP-Rule" id="MF_00258"/>
    </source>
</evidence>
<evidence type="ECO:0000256" key="5">
    <source>
        <dbReference type="ARBA" id="ARBA00023235"/>
    </source>
</evidence>
<dbReference type="RefSeq" id="WP_154527371.1">
    <property type="nucleotide sequence ID" value="NZ_JAQYJL010000010.1"/>
</dbReference>
<dbReference type="InterPro" id="IPR015942">
    <property type="entry name" value="Asp/Glu/hydantoin_racemase"/>
</dbReference>
<reference evidence="8 9" key="1">
    <citation type="submission" date="2019-08" db="EMBL/GenBank/DDBJ databases">
        <title>In-depth cultivation of the pig gut microbiome towards novel bacterial diversity and tailored functional studies.</title>
        <authorList>
            <person name="Wylensek D."/>
            <person name="Hitch T.C.A."/>
            <person name="Clavel T."/>
        </authorList>
    </citation>
    <scope>NUCLEOTIDE SEQUENCE [LARGE SCALE GENOMIC DNA]</scope>
    <source>
        <strain evidence="8 9">Oil+RF-744-WCA-WT-11</strain>
    </source>
</reference>
<dbReference type="EC" id="5.1.1.3" evidence="2 7"/>
<feature type="active site" description="Proton donor/acceptor" evidence="7">
    <location>
        <position position="76"/>
    </location>
</feature>
<keyword evidence="3 7" id="KW-0133">Cell shape</keyword>
<dbReference type="Pfam" id="PF01177">
    <property type="entry name" value="Asp_Glu_race"/>
    <property type="match status" value="1"/>
</dbReference>
<keyword evidence="6 7" id="KW-0961">Cell wall biogenesis/degradation</keyword>
<dbReference type="EMBL" id="VULZ01000019">
    <property type="protein sequence ID" value="MSS15987.1"/>
    <property type="molecule type" value="Genomic_DNA"/>
</dbReference>
<dbReference type="PANTHER" id="PTHR21198">
    <property type="entry name" value="GLUTAMATE RACEMASE"/>
    <property type="match status" value="1"/>
</dbReference>
<comment type="catalytic activity">
    <reaction evidence="1 7">
        <text>L-glutamate = D-glutamate</text>
        <dbReference type="Rhea" id="RHEA:12813"/>
        <dbReference type="ChEBI" id="CHEBI:29985"/>
        <dbReference type="ChEBI" id="CHEBI:29986"/>
        <dbReference type="EC" id="5.1.1.3"/>
    </reaction>
</comment>
<dbReference type="PROSITE" id="PS00924">
    <property type="entry name" value="ASP_GLU_RACEMASE_2"/>
    <property type="match status" value="1"/>
</dbReference>
<comment type="similarity">
    <text evidence="7">Belongs to the aspartate/glutamate racemases family.</text>
</comment>
<feature type="binding site" evidence="7">
    <location>
        <begin position="13"/>
        <end position="14"/>
    </location>
    <ligand>
        <name>substrate</name>
    </ligand>
</feature>
<dbReference type="SUPFAM" id="SSF53681">
    <property type="entry name" value="Aspartate/glutamate racemase"/>
    <property type="match status" value="2"/>
</dbReference>